<dbReference type="Proteomes" id="UP000784286">
    <property type="component" value="Unassembled WGS sequence"/>
</dbReference>
<reference evidence="1" key="2">
    <citation type="submission" date="2021-04" db="EMBL/GenBank/DDBJ databases">
        <authorList>
            <person name="Gilroy R."/>
        </authorList>
    </citation>
    <scope>NUCLEOTIDE SEQUENCE</scope>
    <source>
        <strain evidence="1">8470</strain>
    </source>
</reference>
<dbReference type="EMBL" id="JAHLFJ010000094">
    <property type="protein sequence ID" value="MBU3856968.1"/>
    <property type="molecule type" value="Genomic_DNA"/>
</dbReference>
<organism evidence="1 2">
    <name type="scientific">Candidatus Phocaeicola excrementipullorum</name>
    <dbReference type="NCBI Taxonomy" id="2838731"/>
    <lineage>
        <taxon>Bacteria</taxon>
        <taxon>Pseudomonadati</taxon>
        <taxon>Bacteroidota</taxon>
        <taxon>Bacteroidia</taxon>
        <taxon>Bacteroidales</taxon>
        <taxon>Bacteroidaceae</taxon>
        <taxon>Phocaeicola</taxon>
    </lineage>
</organism>
<comment type="caution">
    <text evidence="1">The sequence shown here is derived from an EMBL/GenBank/DDBJ whole genome shotgun (WGS) entry which is preliminary data.</text>
</comment>
<sequence length="64" mass="7484">PIQYFYPPLLRLFPVCFPAFTRQTARCHPHHTNGNASKTHPKSAHDKFKMHVLEKHFGKLSRKS</sequence>
<name>A0A948TP56_9BACT</name>
<gene>
    <name evidence="1" type="ORF">H9928_10540</name>
</gene>
<accession>A0A948TP56</accession>
<proteinExistence type="predicted"/>
<evidence type="ECO:0000313" key="2">
    <source>
        <dbReference type="Proteomes" id="UP000784286"/>
    </source>
</evidence>
<dbReference type="AlphaFoldDB" id="A0A948TP56"/>
<evidence type="ECO:0000313" key="1">
    <source>
        <dbReference type="EMBL" id="MBU3856968.1"/>
    </source>
</evidence>
<reference evidence="1" key="1">
    <citation type="journal article" date="2021" name="PeerJ">
        <title>Extensive microbial diversity within the chicken gut microbiome revealed by metagenomics and culture.</title>
        <authorList>
            <person name="Gilroy R."/>
            <person name="Ravi A."/>
            <person name="Getino M."/>
            <person name="Pursley I."/>
            <person name="Horton D.L."/>
            <person name="Alikhan N.F."/>
            <person name="Baker D."/>
            <person name="Gharbi K."/>
            <person name="Hall N."/>
            <person name="Watson M."/>
            <person name="Adriaenssens E.M."/>
            <person name="Foster-Nyarko E."/>
            <person name="Jarju S."/>
            <person name="Secka A."/>
            <person name="Antonio M."/>
            <person name="Oren A."/>
            <person name="Chaudhuri R.R."/>
            <person name="La Ragione R."/>
            <person name="Hildebrand F."/>
            <person name="Pallen M.J."/>
        </authorList>
    </citation>
    <scope>NUCLEOTIDE SEQUENCE</scope>
    <source>
        <strain evidence="1">8470</strain>
    </source>
</reference>
<protein>
    <submittedName>
        <fullName evidence="1">Uncharacterized protein</fullName>
    </submittedName>
</protein>
<feature type="non-terminal residue" evidence="1">
    <location>
        <position position="1"/>
    </location>
</feature>